<name>A0A0M2V196_9BACT</name>
<reference evidence="2 3" key="1">
    <citation type="journal article" date="2013" name="BMC Microbiol.">
        <title>Identification of the type II cytochrome c maturation pathway in anammox bacteria by comparative genomics.</title>
        <authorList>
            <person name="Ferousi C."/>
            <person name="Speth D.R."/>
            <person name="Reimann J."/>
            <person name="Op den Camp H.J."/>
            <person name="Allen J.W."/>
            <person name="Keltjens J.T."/>
            <person name="Jetten M.S."/>
        </authorList>
    </citation>
    <scope>NUCLEOTIDE SEQUENCE [LARGE SCALE GENOMIC DNA]</scope>
    <source>
        <strain evidence="2">RU1</strain>
    </source>
</reference>
<feature type="transmembrane region" description="Helical" evidence="1">
    <location>
        <begin position="56"/>
        <end position="79"/>
    </location>
</feature>
<keyword evidence="1" id="KW-0812">Transmembrane</keyword>
<evidence type="ECO:0000313" key="3">
    <source>
        <dbReference type="Proteomes" id="UP000034954"/>
    </source>
</evidence>
<gene>
    <name evidence="2" type="ORF">BROFUL_00333</name>
</gene>
<dbReference type="EMBL" id="LAQJ01000042">
    <property type="protein sequence ID" value="KKO20931.1"/>
    <property type="molecule type" value="Genomic_DNA"/>
</dbReference>
<comment type="caution">
    <text evidence="2">The sequence shown here is derived from an EMBL/GenBank/DDBJ whole genome shotgun (WGS) entry which is preliminary data.</text>
</comment>
<sequence length="88" mass="9660">MSFAFVCAGWFVGYFLLRFGMVSRGNMCQVIQFIGGLLCTAVLISSFFFVGWLKALLGLAVFSFVITPIVEIIIGRIGAAINIPYQKV</sequence>
<organism evidence="2 3">
    <name type="scientific">Candidatus Brocadia fulgida</name>
    <dbReference type="NCBI Taxonomy" id="380242"/>
    <lineage>
        <taxon>Bacteria</taxon>
        <taxon>Pseudomonadati</taxon>
        <taxon>Planctomycetota</taxon>
        <taxon>Candidatus Brocadiia</taxon>
        <taxon>Candidatus Brocadiales</taxon>
        <taxon>Candidatus Brocadiaceae</taxon>
        <taxon>Candidatus Brocadia</taxon>
    </lineage>
</organism>
<proteinExistence type="predicted"/>
<keyword evidence="1" id="KW-0472">Membrane</keyword>
<feature type="transmembrane region" description="Helical" evidence="1">
    <location>
        <begin position="30"/>
        <end position="50"/>
    </location>
</feature>
<dbReference type="AlphaFoldDB" id="A0A0M2V196"/>
<protein>
    <submittedName>
        <fullName evidence="2">Uncharacterized protein</fullName>
    </submittedName>
</protein>
<accession>A0A0M2V196</accession>
<keyword evidence="3" id="KW-1185">Reference proteome</keyword>
<evidence type="ECO:0000313" key="2">
    <source>
        <dbReference type="EMBL" id="KKO20931.1"/>
    </source>
</evidence>
<evidence type="ECO:0000256" key="1">
    <source>
        <dbReference type="SAM" id="Phobius"/>
    </source>
</evidence>
<keyword evidence="1" id="KW-1133">Transmembrane helix</keyword>
<dbReference type="Proteomes" id="UP000034954">
    <property type="component" value="Unassembled WGS sequence"/>
</dbReference>